<comment type="caution">
    <text evidence="9">The sequence shown here is derived from an EMBL/GenBank/DDBJ whole genome shotgun (WGS) entry which is preliminary data.</text>
</comment>
<dbReference type="GO" id="GO:0016301">
    <property type="term" value="F:kinase activity"/>
    <property type="evidence" value="ECO:0007669"/>
    <property type="project" value="UniProtKB-KW"/>
</dbReference>
<evidence type="ECO:0000256" key="4">
    <source>
        <dbReference type="ARBA" id="ARBA00022679"/>
    </source>
</evidence>
<dbReference type="PANTHER" id="PTHR41523:SF8">
    <property type="entry name" value="ETHYLENE RESPONSE SENSOR PROTEIN"/>
    <property type="match status" value="1"/>
</dbReference>
<reference evidence="9 10" key="1">
    <citation type="submission" date="2020-12" db="EMBL/GenBank/DDBJ databases">
        <title>Sphingomonas sp.</title>
        <authorList>
            <person name="Kim M.K."/>
        </authorList>
    </citation>
    <scope>NUCLEOTIDE SEQUENCE [LARGE SCALE GENOMIC DNA]</scope>
    <source>
        <strain evidence="9 10">BT552</strain>
    </source>
</reference>
<evidence type="ECO:0000313" key="9">
    <source>
        <dbReference type="EMBL" id="MBM6578353.1"/>
    </source>
</evidence>
<evidence type="ECO:0000313" key="10">
    <source>
        <dbReference type="Proteomes" id="UP000763641"/>
    </source>
</evidence>
<dbReference type="RefSeq" id="WP_204200448.1">
    <property type="nucleotide sequence ID" value="NZ_JAFEMC010000007.1"/>
</dbReference>
<dbReference type="EC" id="2.7.13.3" evidence="2"/>
<dbReference type="EMBL" id="JAFEMC010000007">
    <property type="protein sequence ID" value="MBM6578353.1"/>
    <property type="molecule type" value="Genomic_DNA"/>
</dbReference>
<comment type="catalytic activity">
    <reaction evidence="1">
        <text>ATP + protein L-histidine = ADP + protein N-phospho-L-histidine.</text>
        <dbReference type="EC" id="2.7.13.3"/>
    </reaction>
</comment>
<evidence type="ECO:0000259" key="8">
    <source>
        <dbReference type="Pfam" id="PF07568"/>
    </source>
</evidence>
<evidence type="ECO:0000256" key="1">
    <source>
        <dbReference type="ARBA" id="ARBA00000085"/>
    </source>
</evidence>
<keyword evidence="4" id="KW-0808">Transferase</keyword>
<keyword evidence="6 9" id="KW-0418">Kinase</keyword>
<feature type="domain" description="Signal transduction histidine kinase subgroup 2 dimerisation and phosphoacceptor" evidence="8">
    <location>
        <begin position="86"/>
        <end position="148"/>
    </location>
</feature>
<dbReference type="InterPro" id="IPR036890">
    <property type="entry name" value="HATPase_C_sf"/>
</dbReference>
<keyword evidence="3" id="KW-0597">Phosphoprotein</keyword>
<proteinExistence type="predicted"/>
<organism evidence="9 10">
    <name type="scientific">Sphingomonas longa</name>
    <dbReference type="NCBI Taxonomy" id="2778730"/>
    <lineage>
        <taxon>Bacteria</taxon>
        <taxon>Pseudomonadati</taxon>
        <taxon>Pseudomonadota</taxon>
        <taxon>Alphaproteobacteria</taxon>
        <taxon>Sphingomonadales</taxon>
        <taxon>Sphingomonadaceae</taxon>
        <taxon>Sphingomonas</taxon>
    </lineage>
</organism>
<keyword evidence="7" id="KW-0067">ATP-binding</keyword>
<name>A0ABS2DBR6_9SPHN</name>
<dbReference type="Gene3D" id="3.30.565.10">
    <property type="entry name" value="Histidine kinase-like ATPase, C-terminal domain"/>
    <property type="match status" value="1"/>
</dbReference>
<protein>
    <recommendedName>
        <fullName evidence="2">histidine kinase</fullName>
        <ecNumber evidence="2">2.7.13.3</ecNumber>
    </recommendedName>
</protein>
<gene>
    <name evidence="9" type="ORF">ILT43_18380</name>
</gene>
<dbReference type="InterPro" id="IPR011495">
    <property type="entry name" value="Sig_transdc_His_kin_sub2_dim/P"/>
</dbReference>
<evidence type="ECO:0000256" key="2">
    <source>
        <dbReference type="ARBA" id="ARBA00012438"/>
    </source>
</evidence>
<dbReference type="Proteomes" id="UP000763641">
    <property type="component" value="Unassembled WGS sequence"/>
</dbReference>
<evidence type="ECO:0000256" key="7">
    <source>
        <dbReference type="ARBA" id="ARBA00022840"/>
    </source>
</evidence>
<dbReference type="SUPFAM" id="SSF55874">
    <property type="entry name" value="ATPase domain of HSP90 chaperone/DNA topoisomerase II/histidine kinase"/>
    <property type="match status" value="1"/>
</dbReference>
<evidence type="ECO:0000256" key="5">
    <source>
        <dbReference type="ARBA" id="ARBA00022741"/>
    </source>
</evidence>
<accession>A0ABS2DBR6</accession>
<dbReference type="Pfam" id="PF07568">
    <property type="entry name" value="HisKA_2"/>
    <property type="match status" value="1"/>
</dbReference>
<dbReference type="PANTHER" id="PTHR41523">
    <property type="entry name" value="TWO-COMPONENT SYSTEM SENSOR PROTEIN"/>
    <property type="match status" value="1"/>
</dbReference>
<sequence>MIATLVAGGRAGTIAAVCCQLLTIRYVFPNWVSVHGGITTDLANILLSTAALAGSIWATAAYRSAAALVRSQCERRVQTLSLFIDEMDHRTKNNFQIAAGLLAHQSTGNPDLAHELDKAASRLETIASVYQDLSSRMATPQVIDLGGHICRIASLLRTGAAPDHVEVICRVDPIDVPVQSAIVIGIIVNEWVTNALKHAFDDGGGLIGVKVTATTSTIEVVVQDDGGRDAATDMAGHGGDLMQSLAEVISARIAISHGNGGTCCTLTLDRPHSG</sequence>
<evidence type="ECO:0000256" key="3">
    <source>
        <dbReference type="ARBA" id="ARBA00022553"/>
    </source>
</evidence>
<keyword evidence="10" id="KW-1185">Reference proteome</keyword>
<keyword evidence="5" id="KW-0547">Nucleotide-binding</keyword>
<evidence type="ECO:0000256" key="6">
    <source>
        <dbReference type="ARBA" id="ARBA00022777"/>
    </source>
</evidence>